<dbReference type="EMBL" id="VXIV02003421">
    <property type="protein sequence ID" value="KAF6017228.1"/>
    <property type="molecule type" value="Genomic_DNA"/>
</dbReference>
<reference evidence="1" key="1">
    <citation type="submission" date="2020-06" db="EMBL/GenBank/DDBJ databases">
        <title>Draft genome of Bugula neritina, a colonial animal packing powerful symbionts and potential medicines.</title>
        <authorList>
            <person name="Rayko M."/>
        </authorList>
    </citation>
    <scope>NUCLEOTIDE SEQUENCE [LARGE SCALE GENOMIC DNA]</scope>
    <source>
        <strain evidence="1">Kwan_BN1</strain>
    </source>
</reference>
<dbReference type="Proteomes" id="UP000593567">
    <property type="component" value="Unassembled WGS sequence"/>
</dbReference>
<evidence type="ECO:0000313" key="2">
    <source>
        <dbReference type="Proteomes" id="UP000593567"/>
    </source>
</evidence>
<organism evidence="1 2">
    <name type="scientific">Bugula neritina</name>
    <name type="common">Brown bryozoan</name>
    <name type="synonym">Sertularia neritina</name>
    <dbReference type="NCBI Taxonomy" id="10212"/>
    <lineage>
        <taxon>Eukaryota</taxon>
        <taxon>Metazoa</taxon>
        <taxon>Spiralia</taxon>
        <taxon>Lophotrochozoa</taxon>
        <taxon>Bryozoa</taxon>
        <taxon>Gymnolaemata</taxon>
        <taxon>Cheilostomatida</taxon>
        <taxon>Flustrina</taxon>
        <taxon>Buguloidea</taxon>
        <taxon>Bugulidae</taxon>
        <taxon>Bugula</taxon>
    </lineage>
</organism>
<evidence type="ECO:0000313" key="1">
    <source>
        <dbReference type="EMBL" id="KAF6017228.1"/>
    </source>
</evidence>
<accession>A0A7J7IVJ4</accession>
<comment type="caution">
    <text evidence="1">The sequence shown here is derived from an EMBL/GenBank/DDBJ whole genome shotgun (WGS) entry which is preliminary data.</text>
</comment>
<proteinExistence type="predicted"/>
<dbReference type="AlphaFoldDB" id="A0A7J7IVJ4"/>
<gene>
    <name evidence="1" type="ORF">EB796_024469</name>
</gene>
<sequence>MPIPILIVNHNAILDTHTDNTATESDNHNEIETGCYVAIATSKEVRLSWETLIDTYVSADSLDTQPNENWECMHRWCITPHKPCTRD</sequence>
<name>A0A7J7IVJ4_BUGNE</name>
<keyword evidence="2" id="KW-1185">Reference proteome</keyword>
<protein>
    <submittedName>
        <fullName evidence="1">Uncharacterized protein</fullName>
    </submittedName>
</protein>